<dbReference type="AlphaFoldDB" id="A0A8A4ZB88"/>
<organism evidence="1 2">
    <name type="scientific">Pengzhenrongella sicca</name>
    <dbReference type="NCBI Taxonomy" id="2819238"/>
    <lineage>
        <taxon>Bacteria</taxon>
        <taxon>Bacillati</taxon>
        <taxon>Actinomycetota</taxon>
        <taxon>Actinomycetes</taxon>
        <taxon>Micrococcales</taxon>
        <taxon>Pengzhenrongella</taxon>
    </lineage>
</organism>
<protein>
    <submittedName>
        <fullName evidence="1">SIR2 family protein</fullName>
    </submittedName>
</protein>
<name>A0A8A4ZB88_9MICO</name>
<sequence>MADPDDHGPNLSRDFRVGFFGDEATEWAISEVAFSERLTIFVGAGVSIDQNVPPWSELVRQGLALLVRDLIATGAPKWSVLRGLESEFATAVLNNSFQLPVATMIDQICLDLEAGDERKARARRDNLIRSIIYVDPVTGRDRDFAHPPSLAREVLLLAAVLKSLDSENDLHIVSTNFDDVLRETVKNDPDLKRRLRQLGVKFRVFGKTPPAGHSPDTVPIVHIHGFIPRRGPSVDPIFSESDYVAWTHQGPFRDYVASRFDQGATLILGSSLRDHNIINYVRRTRYKDRRTSRIALLPAEGDGAFASVPELGLPAMENLRDGRGKQLGISVLTPDFFGQVYQFVHEVRHSAAVEMSGGDPDPYLDRLALWWRAFSPKYLSDECRREVTIGLQNLAMEIQAEHVFDSDHLKAEIWVRPEMDRSSAPRVLELWCNSQSVWLSGSAYWPHRVRIEQRATHPAVRAFAQRGPVFARDNERSDDRWTHTLATPVILDAAPYHEIPVGVMVLRMHAPDHKLSRVTPNTIANLVEIDSLVSERGRGFLSPA</sequence>
<reference evidence="1" key="1">
    <citation type="submission" date="2021-03" db="EMBL/GenBank/DDBJ databases">
        <title>Pengzhenrongella sicca gen. nov., sp. nov., a new member of suborder Micrococcineae isolated from High-Arctic tundra soil.</title>
        <authorList>
            <person name="Peng F."/>
        </authorList>
    </citation>
    <scope>NUCLEOTIDE SEQUENCE</scope>
    <source>
        <strain evidence="1">LRZ-2</strain>
    </source>
</reference>
<dbReference type="Proteomes" id="UP000663937">
    <property type="component" value="Chromosome"/>
</dbReference>
<dbReference type="RefSeq" id="WP_227423519.1">
    <property type="nucleotide sequence ID" value="NZ_CP071868.1"/>
</dbReference>
<dbReference type="EMBL" id="CP071868">
    <property type="protein sequence ID" value="QTE29250.1"/>
    <property type="molecule type" value="Genomic_DNA"/>
</dbReference>
<dbReference type="KEGG" id="psic:J4E96_18550"/>
<keyword evidence="2" id="KW-1185">Reference proteome</keyword>
<dbReference type="Pfam" id="PF13289">
    <property type="entry name" value="SIR2_2"/>
    <property type="match status" value="1"/>
</dbReference>
<accession>A0A8A4ZB88</accession>
<evidence type="ECO:0000313" key="2">
    <source>
        <dbReference type="Proteomes" id="UP000663937"/>
    </source>
</evidence>
<proteinExistence type="predicted"/>
<evidence type="ECO:0000313" key="1">
    <source>
        <dbReference type="EMBL" id="QTE29250.1"/>
    </source>
</evidence>
<gene>
    <name evidence="1" type="ORF">J4E96_18550</name>
</gene>